<sequence>MKQPTTCIQARKKGFVYSPFNQRVVTRYVVAIENTVSLLESAHRLPSADDQREAILEDDAKLQDIDSEEESENYQVQMLLLATLDVHKSSLFTNFRLLKTRICCVGRIARSGPRQYGEH</sequence>
<proteinExistence type="predicted"/>
<evidence type="ECO:0000313" key="2">
    <source>
        <dbReference type="Proteomes" id="UP001642483"/>
    </source>
</evidence>
<name>A0ABP0F450_CLALP</name>
<gene>
    <name evidence="1" type="ORF">CVLEPA_LOCUS3017</name>
</gene>
<accession>A0ABP0F450</accession>
<comment type="caution">
    <text evidence="1">The sequence shown here is derived from an EMBL/GenBank/DDBJ whole genome shotgun (WGS) entry which is preliminary data.</text>
</comment>
<evidence type="ECO:0000313" key="1">
    <source>
        <dbReference type="EMBL" id="CAK8673204.1"/>
    </source>
</evidence>
<reference evidence="1 2" key="1">
    <citation type="submission" date="2024-02" db="EMBL/GenBank/DDBJ databases">
        <authorList>
            <person name="Daric V."/>
            <person name="Darras S."/>
        </authorList>
    </citation>
    <scope>NUCLEOTIDE SEQUENCE [LARGE SCALE GENOMIC DNA]</scope>
</reference>
<dbReference type="Proteomes" id="UP001642483">
    <property type="component" value="Unassembled WGS sequence"/>
</dbReference>
<keyword evidence="2" id="KW-1185">Reference proteome</keyword>
<organism evidence="1 2">
    <name type="scientific">Clavelina lepadiformis</name>
    <name type="common">Light-bulb sea squirt</name>
    <name type="synonym">Ascidia lepadiformis</name>
    <dbReference type="NCBI Taxonomy" id="159417"/>
    <lineage>
        <taxon>Eukaryota</taxon>
        <taxon>Metazoa</taxon>
        <taxon>Chordata</taxon>
        <taxon>Tunicata</taxon>
        <taxon>Ascidiacea</taxon>
        <taxon>Aplousobranchia</taxon>
        <taxon>Clavelinidae</taxon>
        <taxon>Clavelina</taxon>
    </lineage>
</organism>
<protein>
    <submittedName>
        <fullName evidence="1">Uncharacterized protein</fullName>
    </submittedName>
</protein>
<dbReference type="EMBL" id="CAWYQH010000002">
    <property type="protein sequence ID" value="CAK8673204.1"/>
    <property type="molecule type" value="Genomic_DNA"/>
</dbReference>